<feature type="transmembrane region" description="Helical" evidence="4">
    <location>
        <begin position="152"/>
        <end position="172"/>
    </location>
</feature>
<dbReference type="InterPro" id="IPR036259">
    <property type="entry name" value="MFS_trans_sf"/>
</dbReference>
<feature type="transmembrane region" description="Helical" evidence="4">
    <location>
        <begin position="361"/>
        <end position="381"/>
    </location>
</feature>
<dbReference type="InterPro" id="IPR011701">
    <property type="entry name" value="MFS"/>
</dbReference>
<keyword evidence="3 4" id="KW-0472">Membrane</keyword>
<evidence type="ECO:0000313" key="5">
    <source>
        <dbReference type="EMBL" id="MUL27964.1"/>
    </source>
</evidence>
<dbReference type="PANTHER" id="PTHR23531">
    <property type="entry name" value="QUINOLENE RESISTANCE PROTEIN NORA"/>
    <property type="match status" value="1"/>
</dbReference>
<feature type="transmembrane region" description="Helical" evidence="4">
    <location>
        <begin position="178"/>
        <end position="201"/>
    </location>
</feature>
<dbReference type="GO" id="GO:0022857">
    <property type="term" value="F:transmembrane transporter activity"/>
    <property type="evidence" value="ECO:0007669"/>
    <property type="project" value="InterPro"/>
</dbReference>
<keyword evidence="1 4" id="KW-0812">Transmembrane</keyword>
<dbReference type="Proteomes" id="UP000482295">
    <property type="component" value="Unassembled WGS sequence"/>
</dbReference>
<organism evidence="5 6">
    <name type="scientific">Prevotella vespertina</name>
    <dbReference type="NCBI Taxonomy" id="2608404"/>
    <lineage>
        <taxon>Bacteria</taxon>
        <taxon>Pseudomonadati</taxon>
        <taxon>Bacteroidota</taxon>
        <taxon>Bacteroidia</taxon>
        <taxon>Bacteroidales</taxon>
        <taxon>Prevotellaceae</taxon>
        <taxon>Prevotella</taxon>
    </lineage>
</organism>
<feature type="transmembrane region" description="Helical" evidence="4">
    <location>
        <begin position="297"/>
        <end position="324"/>
    </location>
</feature>
<feature type="transmembrane region" description="Helical" evidence="4">
    <location>
        <begin position="247"/>
        <end position="266"/>
    </location>
</feature>
<dbReference type="PANTHER" id="PTHR23531:SF1">
    <property type="entry name" value="QUINOLENE RESISTANCE PROTEIN NORA"/>
    <property type="match status" value="1"/>
</dbReference>
<dbReference type="EMBL" id="VVIQ01000005">
    <property type="protein sequence ID" value="MUL27964.1"/>
    <property type="molecule type" value="Genomic_DNA"/>
</dbReference>
<feature type="transmembrane region" description="Helical" evidence="4">
    <location>
        <begin position="121"/>
        <end position="140"/>
    </location>
</feature>
<feature type="transmembrane region" description="Helical" evidence="4">
    <location>
        <begin position="52"/>
        <end position="74"/>
    </location>
</feature>
<proteinExistence type="predicted"/>
<dbReference type="RefSeq" id="WP_155715968.1">
    <property type="nucleotide sequence ID" value="NZ_VVIQ01000005.1"/>
</dbReference>
<protein>
    <submittedName>
        <fullName evidence="5">MFS transporter</fullName>
    </submittedName>
</protein>
<evidence type="ECO:0000256" key="2">
    <source>
        <dbReference type="ARBA" id="ARBA00022989"/>
    </source>
</evidence>
<name>A0A7C9HFN7_9BACT</name>
<evidence type="ECO:0000256" key="3">
    <source>
        <dbReference type="ARBA" id="ARBA00023136"/>
    </source>
</evidence>
<dbReference type="AlphaFoldDB" id="A0A7C9HFN7"/>
<keyword evidence="2 4" id="KW-1133">Transmembrane helix</keyword>
<feature type="transmembrane region" description="Helical" evidence="4">
    <location>
        <begin position="222"/>
        <end position="241"/>
    </location>
</feature>
<dbReference type="Gene3D" id="1.20.1250.20">
    <property type="entry name" value="MFS general substrate transporter like domains"/>
    <property type="match status" value="1"/>
</dbReference>
<dbReference type="SUPFAM" id="SSF103473">
    <property type="entry name" value="MFS general substrate transporter"/>
    <property type="match status" value="1"/>
</dbReference>
<dbReference type="InterPro" id="IPR052714">
    <property type="entry name" value="MFS_Exporter"/>
</dbReference>
<evidence type="ECO:0000313" key="6">
    <source>
        <dbReference type="Proteomes" id="UP000482295"/>
    </source>
</evidence>
<sequence length="391" mass="44286">MDTQNTPIHVRLWDKHFWTLAIANLLLVMSSYMLIPAIPIRLRSDGYTMPQIALVLGIFFVGMYLFGNSSAYLVQRYRRKMVFLLSTLLLLAVTAILYYLATMPNINIDYIFLVGLRFLQGSFYGLSQLVLLSTLVIDNVEAVHRTEANHAVTWFGRFALALGPIVGLIVYHSMNFGFVLLASCCCVLLSFVLVSFVRFPFRLPNEDLCRFSLDRFLLKGSHWLFINTTLITIVVGLLLTIEQTPRFYAFIMLGFILALLAERFAFSNADLRSEATTGLFFMGGAVLLMLTRNQSSVTYIAPILTGFGVGIIGSRFLLFFIKLAGHCQRGTSQSTFILAWETGIGIGLVLSFALLHCNRILVLWVSLTMLIISLVFYTFFVHKWYVKHKNR</sequence>
<evidence type="ECO:0000256" key="4">
    <source>
        <dbReference type="SAM" id="Phobius"/>
    </source>
</evidence>
<reference evidence="5 6" key="1">
    <citation type="submission" date="2019-09" db="EMBL/GenBank/DDBJ databases">
        <title>Prevotella A2879 sp. nov., isolated from an abscess of a patient.</title>
        <authorList>
            <person name="Buhl M."/>
            <person name="Oberhettinger P."/>
        </authorList>
    </citation>
    <scope>NUCLEOTIDE SEQUENCE [LARGE SCALE GENOMIC DNA]</scope>
    <source>
        <strain evidence="5 6">A2879</strain>
    </source>
</reference>
<evidence type="ECO:0000256" key="1">
    <source>
        <dbReference type="ARBA" id="ARBA00022692"/>
    </source>
</evidence>
<feature type="transmembrane region" description="Helical" evidence="4">
    <location>
        <begin position="336"/>
        <end position="355"/>
    </location>
</feature>
<feature type="transmembrane region" description="Helical" evidence="4">
    <location>
        <begin position="81"/>
        <end position="101"/>
    </location>
</feature>
<gene>
    <name evidence="5" type="ORF">F0475_06545</name>
</gene>
<dbReference type="Pfam" id="PF07690">
    <property type="entry name" value="MFS_1"/>
    <property type="match status" value="1"/>
</dbReference>
<comment type="caution">
    <text evidence="5">The sequence shown here is derived from an EMBL/GenBank/DDBJ whole genome shotgun (WGS) entry which is preliminary data.</text>
</comment>
<accession>A0A7C9HFN7</accession>
<feature type="transmembrane region" description="Helical" evidence="4">
    <location>
        <begin position="17"/>
        <end position="40"/>
    </location>
</feature>
<keyword evidence="6" id="KW-1185">Reference proteome</keyword>